<dbReference type="OrthoDB" id="9769888at2"/>
<evidence type="ECO:0000256" key="3">
    <source>
        <dbReference type="ARBA" id="ARBA00023194"/>
    </source>
</evidence>
<dbReference type="GO" id="GO:0017000">
    <property type="term" value="P:antibiotic biosynthetic process"/>
    <property type="evidence" value="ECO:0007669"/>
    <property type="project" value="UniProtKB-KW"/>
</dbReference>
<dbReference type="Pfam" id="PF02668">
    <property type="entry name" value="TauD"/>
    <property type="match status" value="1"/>
</dbReference>
<keyword evidence="2" id="KW-0560">Oxidoreductase</keyword>
<protein>
    <submittedName>
        <fullName evidence="5">SyrP protein, putative</fullName>
    </submittedName>
</protein>
<organism evidence="5 6">
    <name type="scientific">Crocosphaera chwakensis CCY0110</name>
    <dbReference type="NCBI Taxonomy" id="391612"/>
    <lineage>
        <taxon>Bacteria</taxon>
        <taxon>Bacillati</taxon>
        <taxon>Cyanobacteriota</taxon>
        <taxon>Cyanophyceae</taxon>
        <taxon>Oscillatoriophycideae</taxon>
        <taxon>Chroococcales</taxon>
        <taxon>Aphanothecaceae</taxon>
        <taxon>Crocosphaera</taxon>
        <taxon>Crocosphaera chwakensis</taxon>
    </lineage>
</organism>
<dbReference type="GO" id="GO:0016491">
    <property type="term" value="F:oxidoreductase activity"/>
    <property type="evidence" value="ECO:0007669"/>
    <property type="project" value="UniProtKB-KW"/>
</dbReference>
<dbReference type="InterPro" id="IPR003819">
    <property type="entry name" value="TauD/TfdA-like"/>
</dbReference>
<dbReference type="Gene3D" id="3.60.130.10">
    <property type="entry name" value="Clavaminate synthase-like"/>
    <property type="match status" value="1"/>
</dbReference>
<dbReference type="PANTHER" id="PTHR10696:SF56">
    <property type="entry name" value="TAUD_TFDA-LIKE DOMAIN-CONTAINING PROTEIN"/>
    <property type="match status" value="1"/>
</dbReference>
<accession>A3INX0</accession>
<evidence type="ECO:0000259" key="4">
    <source>
        <dbReference type="Pfam" id="PF02668"/>
    </source>
</evidence>
<comment type="cofactor">
    <cofactor evidence="1">
        <name>Fe(2+)</name>
        <dbReference type="ChEBI" id="CHEBI:29033"/>
    </cofactor>
</comment>
<sequence>MKSKTLKTIKRRAINLSNAQLTKQYLFNNCPIPFIIEATQEQVNLISWSLNHRNFINNHLQKEGAILFRGFEIRNVKKFETFMTSLFGNLLDYSYGSTPRNKLEGQVYTSTEYPPDQLIPLHNEMSYTSNYPLKIAFCCVKAAEQGGETPIANSRKIFEKIDPKIRDKFQDKGVMYVRNYSDKLDLPWQKVFQTHDKTKVEAYCKKANIDFQWIGNNLRTCEVCQGVIKHPQTQEMVWFNQAHLFHISSLSSEVKDNLLAVLKEEELPRNTYYGDGTPIEDSVLAEIRHIYQQEAVYFSWQSGDLLLLDNLLTAHGRQPFVGSRQVVVAMG</sequence>
<dbReference type="InterPro" id="IPR042098">
    <property type="entry name" value="TauD-like_sf"/>
</dbReference>
<dbReference type="eggNOG" id="COG2175">
    <property type="taxonomic scope" value="Bacteria"/>
</dbReference>
<dbReference type="AlphaFoldDB" id="A3INX0"/>
<keyword evidence="3" id="KW-0045">Antibiotic biosynthesis</keyword>
<evidence type="ECO:0000256" key="1">
    <source>
        <dbReference type="ARBA" id="ARBA00001954"/>
    </source>
</evidence>
<reference evidence="5 6" key="1">
    <citation type="submission" date="2007-03" db="EMBL/GenBank/DDBJ databases">
        <authorList>
            <person name="Stal L."/>
            <person name="Ferriera S."/>
            <person name="Johnson J."/>
            <person name="Kravitz S."/>
            <person name="Beeson K."/>
            <person name="Sutton G."/>
            <person name="Rogers Y.-H."/>
            <person name="Friedman R."/>
            <person name="Frazier M."/>
            <person name="Venter J.C."/>
        </authorList>
    </citation>
    <scope>NUCLEOTIDE SEQUENCE [LARGE SCALE GENOMIC DNA]</scope>
    <source>
        <strain evidence="5 6">CCY0110</strain>
    </source>
</reference>
<dbReference type="Proteomes" id="UP000003781">
    <property type="component" value="Unassembled WGS sequence"/>
</dbReference>
<gene>
    <name evidence="5" type="ORF">CY0110_07424</name>
</gene>
<evidence type="ECO:0000256" key="2">
    <source>
        <dbReference type="ARBA" id="ARBA00023002"/>
    </source>
</evidence>
<name>A3INX0_9CHRO</name>
<dbReference type="SUPFAM" id="SSF51197">
    <property type="entry name" value="Clavaminate synthase-like"/>
    <property type="match status" value="1"/>
</dbReference>
<keyword evidence="6" id="KW-1185">Reference proteome</keyword>
<evidence type="ECO:0000313" key="5">
    <source>
        <dbReference type="EMBL" id="EAZ91772.1"/>
    </source>
</evidence>
<dbReference type="InterPro" id="IPR050411">
    <property type="entry name" value="AlphaKG_dependent_hydroxylases"/>
</dbReference>
<dbReference type="PANTHER" id="PTHR10696">
    <property type="entry name" value="GAMMA-BUTYROBETAINE HYDROXYLASE-RELATED"/>
    <property type="match status" value="1"/>
</dbReference>
<dbReference type="RefSeq" id="WP_008275092.1">
    <property type="nucleotide sequence ID" value="NZ_AAXW01000011.1"/>
</dbReference>
<proteinExistence type="predicted"/>
<dbReference type="EMBL" id="AAXW01000011">
    <property type="protein sequence ID" value="EAZ91772.1"/>
    <property type="molecule type" value="Genomic_DNA"/>
</dbReference>
<feature type="domain" description="TauD/TfdA-like" evidence="4">
    <location>
        <begin position="42"/>
        <end position="328"/>
    </location>
</feature>
<evidence type="ECO:0000313" key="6">
    <source>
        <dbReference type="Proteomes" id="UP000003781"/>
    </source>
</evidence>
<comment type="caution">
    <text evidence="5">The sequence shown here is derived from an EMBL/GenBank/DDBJ whole genome shotgun (WGS) entry which is preliminary data.</text>
</comment>